<evidence type="ECO:0000256" key="6">
    <source>
        <dbReference type="ARBA" id="ARBA00023157"/>
    </source>
</evidence>
<evidence type="ECO:0000256" key="7">
    <source>
        <dbReference type="ARBA" id="ARBA00093546"/>
    </source>
</evidence>
<comment type="subunit">
    <text evidence="7">Self-assembles to form functional amyloid fibrils called rodlets. Self-assembly into fibrillar rodlets occurs spontaneously at hydrophobic:hydrophilic interfaces and the rodlets further associate laterally to form amphipathic monolayers.</text>
</comment>
<evidence type="ECO:0000256" key="3">
    <source>
        <dbReference type="ARBA" id="ARBA00022512"/>
    </source>
</evidence>
<protein>
    <recommendedName>
        <fullName evidence="8">Hydrophobin</fullName>
    </recommendedName>
</protein>
<comment type="subcellular location">
    <subcellularLocation>
        <location evidence="1 8">Secreted</location>
        <location evidence="1 8">Cell wall</location>
    </subcellularLocation>
</comment>
<evidence type="ECO:0000256" key="1">
    <source>
        <dbReference type="ARBA" id="ARBA00004191"/>
    </source>
</evidence>
<name>A0A0W0G013_MONRR</name>
<dbReference type="CDD" id="cd23507">
    <property type="entry name" value="hydrophobin_I"/>
    <property type="match status" value="1"/>
</dbReference>
<comment type="similarity">
    <text evidence="2 8">Belongs to the fungal hydrophobin family.</text>
</comment>
<dbReference type="GO" id="GO:0009277">
    <property type="term" value="C:fungal-type cell wall"/>
    <property type="evidence" value="ECO:0007669"/>
    <property type="project" value="InterPro"/>
</dbReference>
<evidence type="ECO:0000256" key="4">
    <source>
        <dbReference type="ARBA" id="ARBA00022525"/>
    </source>
</evidence>
<feature type="signal peptide" evidence="8">
    <location>
        <begin position="1"/>
        <end position="17"/>
    </location>
</feature>
<dbReference type="Proteomes" id="UP000054988">
    <property type="component" value="Unassembled WGS sequence"/>
</dbReference>
<feature type="chain" id="PRO_5013987549" description="Hydrophobin" evidence="8">
    <location>
        <begin position="18"/>
        <end position="100"/>
    </location>
</feature>
<reference evidence="9 10" key="1">
    <citation type="submission" date="2015-12" db="EMBL/GenBank/DDBJ databases">
        <title>Draft genome sequence of Moniliophthora roreri, the causal agent of frosty pod rot of cacao.</title>
        <authorList>
            <person name="Aime M.C."/>
            <person name="Diaz-Valderrama J.R."/>
            <person name="Kijpornyongpan T."/>
            <person name="Phillips-Mora W."/>
        </authorList>
    </citation>
    <scope>NUCLEOTIDE SEQUENCE [LARGE SCALE GENOMIC DNA]</scope>
    <source>
        <strain evidence="9 10">MCA 2952</strain>
    </source>
</reference>
<evidence type="ECO:0000256" key="8">
    <source>
        <dbReference type="RuleBase" id="RU365009"/>
    </source>
</evidence>
<keyword evidence="5 8" id="KW-0732">Signal</keyword>
<organism evidence="9 10">
    <name type="scientific">Moniliophthora roreri</name>
    <name type="common">Frosty pod rot fungus</name>
    <name type="synonym">Monilia roreri</name>
    <dbReference type="NCBI Taxonomy" id="221103"/>
    <lineage>
        <taxon>Eukaryota</taxon>
        <taxon>Fungi</taxon>
        <taxon>Dikarya</taxon>
        <taxon>Basidiomycota</taxon>
        <taxon>Agaricomycotina</taxon>
        <taxon>Agaricomycetes</taxon>
        <taxon>Agaricomycetidae</taxon>
        <taxon>Agaricales</taxon>
        <taxon>Marasmiineae</taxon>
        <taxon>Marasmiaceae</taxon>
        <taxon>Moniliophthora</taxon>
    </lineage>
</organism>
<proteinExistence type="inferred from homology"/>
<sequence length="100" mass="10151">MFAKSVAFTLTTFSVLATTHECSTGPIQCCNSIQAANSPVAAGLLGLLGIAVQSYSGITCTPISVLSLGGNSCTSQTVCCENNNFNSVITLGCTPINVSL</sequence>
<dbReference type="Pfam" id="PF01185">
    <property type="entry name" value="Hydrophobin"/>
    <property type="match status" value="1"/>
</dbReference>
<keyword evidence="3 8" id="KW-0134">Cell wall</keyword>
<evidence type="ECO:0000256" key="2">
    <source>
        <dbReference type="ARBA" id="ARBA00010446"/>
    </source>
</evidence>
<dbReference type="AlphaFoldDB" id="A0A0W0G013"/>
<keyword evidence="6 8" id="KW-1015">Disulfide bond</keyword>
<comment type="caution">
    <text evidence="9">The sequence shown here is derived from an EMBL/GenBank/DDBJ whole genome shotgun (WGS) entry which is preliminary data.</text>
</comment>
<dbReference type="InterPro" id="IPR019778">
    <property type="entry name" value="Class_I_Hydrophobin_CS"/>
</dbReference>
<dbReference type="InterPro" id="IPR001338">
    <property type="entry name" value="Class_I_Hydrophobin"/>
</dbReference>
<evidence type="ECO:0000256" key="5">
    <source>
        <dbReference type="ARBA" id="ARBA00022729"/>
    </source>
</evidence>
<dbReference type="GO" id="GO:0005199">
    <property type="term" value="F:structural constituent of cell wall"/>
    <property type="evidence" value="ECO:0007669"/>
    <property type="project" value="InterPro"/>
</dbReference>
<evidence type="ECO:0000313" key="9">
    <source>
        <dbReference type="EMBL" id="KTB41874.1"/>
    </source>
</evidence>
<evidence type="ECO:0000313" key="10">
    <source>
        <dbReference type="Proteomes" id="UP000054988"/>
    </source>
</evidence>
<accession>A0A0W0G013</accession>
<keyword evidence="4 8" id="KW-0964">Secreted</keyword>
<dbReference type="PROSITE" id="PS00956">
    <property type="entry name" value="HYDROPHOBIN"/>
    <property type="match status" value="1"/>
</dbReference>
<dbReference type="EMBL" id="LATX01001423">
    <property type="protein sequence ID" value="KTB41874.1"/>
    <property type="molecule type" value="Genomic_DNA"/>
</dbReference>
<dbReference type="SMART" id="SM00075">
    <property type="entry name" value="HYDRO"/>
    <property type="match status" value="1"/>
</dbReference>
<gene>
    <name evidence="9" type="ORF">WG66_5549</name>
</gene>